<dbReference type="AlphaFoldDB" id="A0A2U9CAZ9"/>
<organism evidence="2 3">
    <name type="scientific">Scophthalmus maximus</name>
    <name type="common">Turbot</name>
    <name type="synonym">Psetta maxima</name>
    <dbReference type="NCBI Taxonomy" id="52904"/>
    <lineage>
        <taxon>Eukaryota</taxon>
        <taxon>Metazoa</taxon>
        <taxon>Chordata</taxon>
        <taxon>Craniata</taxon>
        <taxon>Vertebrata</taxon>
        <taxon>Euteleostomi</taxon>
        <taxon>Actinopterygii</taxon>
        <taxon>Neopterygii</taxon>
        <taxon>Teleostei</taxon>
        <taxon>Neoteleostei</taxon>
        <taxon>Acanthomorphata</taxon>
        <taxon>Carangaria</taxon>
        <taxon>Pleuronectiformes</taxon>
        <taxon>Pleuronectoidei</taxon>
        <taxon>Scophthalmidae</taxon>
        <taxon>Scophthalmus</taxon>
    </lineage>
</organism>
<dbReference type="EMBL" id="CP026257">
    <property type="protein sequence ID" value="AWP13761.1"/>
    <property type="molecule type" value="Genomic_DNA"/>
</dbReference>
<accession>A0A2U9CAZ9</accession>
<dbReference type="PANTHER" id="PTHR33480">
    <property type="entry name" value="SET DOMAIN-CONTAINING PROTEIN-RELATED"/>
    <property type="match status" value="1"/>
</dbReference>
<dbReference type="Proteomes" id="UP000246464">
    <property type="component" value="Chromosome 15"/>
</dbReference>
<proteinExistence type="predicted"/>
<gene>
    <name evidence="2" type="ORF">SMAX5B_021110</name>
</gene>
<name>A0A2U9CAZ9_SCOMX</name>
<keyword evidence="3" id="KW-1185">Reference proteome</keyword>
<evidence type="ECO:0000313" key="2">
    <source>
        <dbReference type="EMBL" id="AWP13761.1"/>
    </source>
</evidence>
<dbReference type="PANTHER" id="PTHR33480:SF5">
    <property type="entry name" value="SI:DKEY-51D8.9"/>
    <property type="match status" value="1"/>
</dbReference>
<reference evidence="2 3" key="1">
    <citation type="submission" date="2017-12" db="EMBL/GenBank/DDBJ databases">
        <title>Integrating genomic resources of turbot (Scophthalmus maximus) in depth evaluation of genetic and physical mapping variation across individuals.</title>
        <authorList>
            <person name="Martinez P."/>
        </authorList>
    </citation>
    <scope>NUCLEOTIDE SEQUENCE [LARGE SCALE GENOMIC DNA]</scope>
</reference>
<evidence type="ECO:0000313" key="3">
    <source>
        <dbReference type="Proteomes" id="UP000246464"/>
    </source>
</evidence>
<evidence type="ECO:0000256" key="1">
    <source>
        <dbReference type="SAM" id="MobiDB-lite"/>
    </source>
</evidence>
<feature type="non-terminal residue" evidence="2">
    <location>
        <position position="195"/>
    </location>
</feature>
<feature type="region of interest" description="Disordered" evidence="1">
    <location>
        <begin position="116"/>
        <end position="173"/>
    </location>
</feature>
<sequence length="195" mass="21705">MTDTDMDQLANFLGHDIRIHREFYRLPEKTLQLAKVSKLLMALEQGRLAEFHGKNLDEIVIGPDEPAAEETLPPIVGNEIPPTRKRHKPPSAEDEVSSGVSAETFFQRFVLTSVPKPSAEDTLPPIEGNVIPPTRKRHKPPSAEDEVSSGVSAVRPSSKGKATQKRTPWQQTEVQAVERHMKRFITSCVVPAKND</sequence>
<protein>
    <submittedName>
        <fullName evidence="2">Uncharacterized protein</fullName>
    </submittedName>
</protein>
<feature type="region of interest" description="Disordered" evidence="1">
    <location>
        <begin position="68"/>
        <end position="98"/>
    </location>
</feature>